<proteinExistence type="inferred from homology"/>
<evidence type="ECO:0000256" key="5">
    <source>
        <dbReference type="SAM" id="Coils"/>
    </source>
</evidence>
<evidence type="ECO:0000313" key="7">
    <source>
        <dbReference type="EMBL" id="MDG4697954.1"/>
    </source>
</evidence>
<accession>A0AA42K0R8</accession>
<keyword evidence="2" id="KW-0472">Membrane</keyword>
<dbReference type="AlphaFoldDB" id="A0AA42K0R8"/>
<evidence type="ECO:0000256" key="4">
    <source>
        <dbReference type="ARBA" id="ARBA00035640"/>
    </source>
</evidence>
<dbReference type="Pfam" id="PF04888">
    <property type="entry name" value="SseC"/>
    <property type="match status" value="2"/>
</dbReference>
<reference evidence="7" key="1">
    <citation type="submission" date="2023-03" db="EMBL/GenBank/DDBJ databases">
        <title>a new species belonging to Providencia genus.</title>
        <authorList>
            <person name="Yang W."/>
            <person name="Hu F."/>
            <person name="Shen S."/>
            <person name="Ding L."/>
            <person name="Yin D."/>
        </authorList>
    </citation>
    <scope>NUCLEOTIDE SEQUENCE</scope>
    <source>
        <strain evidence="7">CRE-3FA-0001</strain>
    </source>
</reference>
<keyword evidence="3" id="KW-0843">Virulence</keyword>
<gene>
    <name evidence="7" type="primary">sctE</name>
    <name evidence="7" type="ORF">P7V44_17125</name>
</gene>
<evidence type="ECO:0000256" key="3">
    <source>
        <dbReference type="ARBA" id="ARBA00023026"/>
    </source>
</evidence>
<evidence type="ECO:0000256" key="2">
    <source>
        <dbReference type="ARBA" id="ARBA00022870"/>
    </source>
</evidence>
<dbReference type="GO" id="GO:0033644">
    <property type="term" value="C:host cell membrane"/>
    <property type="evidence" value="ECO:0007669"/>
    <property type="project" value="UniProtKB-SubCell"/>
</dbReference>
<evidence type="ECO:0000259" key="6">
    <source>
        <dbReference type="Pfam" id="PF04888"/>
    </source>
</evidence>
<dbReference type="InterPro" id="IPR006972">
    <property type="entry name" value="BipB-like_C"/>
</dbReference>
<organism evidence="7 8">
    <name type="scientific">Providencia huashanensis</name>
    <dbReference type="NCBI Taxonomy" id="3037798"/>
    <lineage>
        <taxon>Bacteria</taxon>
        <taxon>Pseudomonadati</taxon>
        <taxon>Pseudomonadota</taxon>
        <taxon>Gammaproteobacteria</taxon>
        <taxon>Enterobacterales</taxon>
        <taxon>Morganellaceae</taxon>
        <taxon>Providencia</taxon>
    </lineage>
</organism>
<comment type="caution">
    <text evidence="7">The sequence shown here is derived from an EMBL/GenBank/DDBJ whole genome shotgun (WGS) entry which is preliminary data.</text>
</comment>
<dbReference type="Proteomes" id="UP001156701">
    <property type="component" value="Unassembled WGS sequence"/>
</dbReference>
<protein>
    <submittedName>
        <fullName evidence="7">Type III secretion system translocon subunit SctE</fullName>
    </submittedName>
</protein>
<comment type="similarity">
    <text evidence="4">Belongs to the SctE/SipB/YopB family.</text>
</comment>
<comment type="subcellular location">
    <subcellularLocation>
        <location evidence="1">Host membrane</location>
        <topology evidence="1">Multi-pass membrane protein</topology>
    </subcellularLocation>
</comment>
<feature type="domain" description="Translocator protein BipB-like C-terminal" evidence="6">
    <location>
        <begin position="116"/>
        <end position="335"/>
    </location>
</feature>
<sequence length="501" mass="54358">MTMLLERSLYRTDISTENRLHDISTTLPKSTHQTTPLQFGELNNVATAQNTPMIKLATPRASKEEVSQTQAASDLEEVFQTLQQLSPDNERNNTSNPMLNMSLAKIEGLPMNSMFAASLLLVGQVLGDIASTKGEMLEILTKKQDMLRMEEVKNIREQMEKAVEQQDKARKAGVFGVIFDWVIAAVEVVVGVTKMVGGFLSGNAMMAASGSMDFMAGLAGIGKAVANTMALIDPNNAEKYHAAANKFAITQMSFELMGAAIDITSAVRNAIATKIVPKVATQVLKEGAGEALNVAIKEGSQTAIKGIAKSVGQEVSTQIGNQIINQLGKQAAEKAGKTIFNKMIDSFSQKAIEELVTKSVEKAAKKAAKKVAKDGIELTTEQLISNTTRQIQKDVLKAVSKASVSRVDMFLQTSRGVISGAQQVTIGSLEIQKAKLQKQIDQLMLDQTWLQNMFEFFEREKEETVKKVRSLQEDKAAVVQDGTKLLSTIASTQAHIASSMV</sequence>
<evidence type="ECO:0000313" key="8">
    <source>
        <dbReference type="Proteomes" id="UP001156701"/>
    </source>
</evidence>
<dbReference type="EMBL" id="JARRYG010000020">
    <property type="protein sequence ID" value="MDG4697954.1"/>
    <property type="molecule type" value="Genomic_DNA"/>
</dbReference>
<keyword evidence="5" id="KW-0175">Coiled coil</keyword>
<feature type="coiled-coil region" evidence="5">
    <location>
        <begin position="426"/>
        <end position="474"/>
    </location>
</feature>
<name>A0AA42K0R8_9GAMM</name>
<keyword evidence="2" id="KW-1043">Host membrane</keyword>
<feature type="domain" description="Translocator protein BipB-like C-terminal" evidence="6">
    <location>
        <begin position="342"/>
        <end position="499"/>
    </location>
</feature>
<dbReference type="RefSeq" id="WP_129467230.1">
    <property type="nucleotide sequence ID" value="NZ_JARRYG010000020.1"/>
</dbReference>
<evidence type="ECO:0000256" key="1">
    <source>
        <dbReference type="ARBA" id="ARBA00004301"/>
    </source>
</evidence>